<evidence type="ECO:0000313" key="2">
    <source>
        <dbReference type="EMBL" id="TDX30663.1"/>
    </source>
</evidence>
<sequence>MSDAPEDDLIARIDAVLAAGTLPDPGRRQGMRLRQRLSQPVRVAVAGPARTGKSSLIALLAGWDADAGPVADAPPAGIPSDLFDRMLLLECPLAPDETLPCGAGMPDIVLWTSQSFEAPESAAWARVPESLKDHSFLVLTKADLLIREAVLHDRLDRLRPLVGVEFHALFPLATTEALAADRGPVPCMPAEHGPSGAKALFAALERMLRQGLDADRDLAETFLHRYGSHGRFAGPGPRRGQPATGTPSPSPRPEPPSPPGPTPSDAAPTRRSAGADDRTLCERGLAVLARAAAALPERVERRDGIAGVLAICADTALGLTDLLGEVRDVCPDLDEDILDASEMLQLLAVEDDPAAAADAVTLLLQLRRGFETRLSA</sequence>
<dbReference type="SUPFAM" id="SSF52540">
    <property type="entry name" value="P-loop containing nucleoside triphosphate hydrolases"/>
    <property type="match status" value="1"/>
</dbReference>
<dbReference type="AlphaFoldDB" id="A0A4R8G2J0"/>
<gene>
    <name evidence="2" type="ORF">EV657_106148</name>
</gene>
<comment type="caution">
    <text evidence="2">The sequence shown here is derived from an EMBL/GenBank/DDBJ whole genome shotgun (WGS) entry which is preliminary data.</text>
</comment>
<organism evidence="2 3">
    <name type="scientific">Rhodovulum visakhapatnamense</name>
    <dbReference type="NCBI Taxonomy" id="364297"/>
    <lineage>
        <taxon>Bacteria</taxon>
        <taxon>Pseudomonadati</taxon>
        <taxon>Pseudomonadota</taxon>
        <taxon>Alphaproteobacteria</taxon>
        <taxon>Rhodobacterales</taxon>
        <taxon>Paracoccaceae</taxon>
        <taxon>Rhodovulum</taxon>
    </lineage>
</organism>
<reference evidence="2 3" key="1">
    <citation type="submission" date="2019-03" db="EMBL/GenBank/DDBJ databases">
        <title>Genomic Encyclopedia of Type Strains, Phase IV (KMG-IV): sequencing the most valuable type-strain genomes for metagenomic binning, comparative biology and taxonomic classification.</title>
        <authorList>
            <person name="Goeker M."/>
        </authorList>
    </citation>
    <scope>NUCLEOTIDE SEQUENCE [LARGE SCALE GENOMIC DNA]</scope>
    <source>
        <strain evidence="2 3">JA181</strain>
    </source>
</reference>
<dbReference type="EMBL" id="SOEB01000006">
    <property type="protein sequence ID" value="TDX30663.1"/>
    <property type="molecule type" value="Genomic_DNA"/>
</dbReference>
<dbReference type="InterPro" id="IPR027417">
    <property type="entry name" value="P-loop_NTPase"/>
</dbReference>
<feature type="compositionally biased region" description="Pro residues" evidence="1">
    <location>
        <begin position="248"/>
        <end position="262"/>
    </location>
</feature>
<evidence type="ECO:0008006" key="4">
    <source>
        <dbReference type="Google" id="ProtNLM"/>
    </source>
</evidence>
<accession>A0A4R8G2J0</accession>
<protein>
    <recommendedName>
        <fullName evidence="4">Dynamin family protein</fullName>
    </recommendedName>
</protein>
<name>A0A4R8G2J0_9RHOB</name>
<evidence type="ECO:0000256" key="1">
    <source>
        <dbReference type="SAM" id="MobiDB-lite"/>
    </source>
</evidence>
<evidence type="ECO:0000313" key="3">
    <source>
        <dbReference type="Proteomes" id="UP000295484"/>
    </source>
</evidence>
<dbReference type="RefSeq" id="WP_134077546.1">
    <property type="nucleotide sequence ID" value="NZ_SOEB01000006.1"/>
</dbReference>
<feature type="region of interest" description="Disordered" evidence="1">
    <location>
        <begin position="229"/>
        <end position="276"/>
    </location>
</feature>
<dbReference type="Proteomes" id="UP000295484">
    <property type="component" value="Unassembled WGS sequence"/>
</dbReference>
<proteinExistence type="predicted"/>